<evidence type="ECO:0000313" key="3">
    <source>
        <dbReference type="Proteomes" id="UP000799439"/>
    </source>
</evidence>
<organism evidence="2 3">
    <name type="scientific">Myriangium duriaei CBS 260.36</name>
    <dbReference type="NCBI Taxonomy" id="1168546"/>
    <lineage>
        <taxon>Eukaryota</taxon>
        <taxon>Fungi</taxon>
        <taxon>Dikarya</taxon>
        <taxon>Ascomycota</taxon>
        <taxon>Pezizomycotina</taxon>
        <taxon>Dothideomycetes</taxon>
        <taxon>Dothideomycetidae</taxon>
        <taxon>Myriangiales</taxon>
        <taxon>Myriangiaceae</taxon>
        <taxon>Myriangium</taxon>
    </lineage>
</organism>
<feature type="compositionally biased region" description="Polar residues" evidence="1">
    <location>
        <begin position="76"/>
        <end position="85"/>
    </location>
</feature>
<dbReference type="OrthoDB" id="10251048at2759"/>
<accession>A0A9P4MHS2</accession>
<name>A0A9P4MHS2_9PEZI</name>
<feature type="compositionally biased region" description="Basic and acidic residues" evidence="1">
    <location>
        <begin position="204"/>
        <end position="221"/>
    </location>
</feature>
<gene>
    <name evidence="2" type="ORF">K461DRAFT_276319</name>
</gene>
<dbReference type="AlphaFoldDB" id="A0A9P4MHS2"/>
<feature type="region of interest" description="Disordered" evidence="1">
    <location>
        <begin position="189"/>
        <end position="221"/>
    </location>
</feature>
<proteinExistence type="predicted"/>
<dbReference type="EMBL" id="ML996083">
    <property type="protein sequence ID" value="KAF2155130.1"/>
    <property type="molecule type" value="Genomic_DNA"/>
</dbReference>
<feature type="region of interest" description="Disordered" evidence="1">
    <location>
        <begin position="356"/>
        <end position="396"/>
    </location>
</feature>
<feature type="region of interest" description="Disordered" evidence="1">
    <location>
        <begin position="65"/>
        <end position="85"/>
    </location>
</feature>
<evidence type="ECO:0000313" key="2">
    <source>
        <dbReference type="EMBL" id="KAF2155130.1"/>
    </source>
</evidence>
<protein>
    <submittedName>
        <fullName evidence="2">Uncharacterized protein</fullName>
    </submittedName>
</protein>
<comment type="caution">
    <text evidence="2">The sequence shown here is derived from an EMBL/GenBank/DDBJ whole genome shotgun (WGS) entry which is preliminary data.</text>
</comment>
<reference evidence="2" key="1">
    <citation type="journal article" date="2020" name="Stud. Mycol.">
        <title>101 Dothideomycetes genomes: a test case for predicting lifestyles and emergence of pathogens.</title>
        <authorList>
            <person name="Haridas S."/>
            <person name="Albert R."/>
            <person name="Binder M."/>
            <person name="Bloem J."/>
            <person name="Labutti K."/>
            <person name="Salamov A."/>
            <person name="Andreopoulos B."/>
            <person name="Baker S."/>
            <person name="Barry K."/>
            <person name="Bills G."/>
            <person name="Bluhm B."/>
            <person name="Cannon C."/>
            <person name="Castanera R."/>
            <person name="Culley D."/>
            <person name="Daum C."/>
            <person name="Ezra D."/>
            <person name="Gonzalez J."/>
            <person name="Henrissat B."/>
            <person name="Kuo A."/>
            <person name="Liang C."/>
            <person name="Lipzen A."/>
            <person name="Lutzoni F."/>
            <person name="Magnuson J."/>
            <person name="Mondo S."/>
            <person name="Nolan M."/>
            <person name="Ohm R."/>
            <person name="Pangilinan J."/>
            <person name="Park H.-J."/>
            <person name="Ramirez L."/>
            <person name="Alfaro M."/>
            <person name="Sun H."/>
            <person name="Tritt A."/>
            <person name="Yoshinaga Y."/>
            <person name="Zwiers L.-H."/>
            <person name="Turgeon B."/>
            <person name="Goodwin S."/>
            <person name="Spatafora J."/>
            <person name="Crous P."/>
            <person name="Grigoriev I."/>
        </authorList>
    </citation>
    <scope>NUCLEOTIDE SEQUENCE</scope>
    <source>
        <strain evidence="2">CBS 260.36</strain>
    </source>
</reference>
<feature type="compositionally biased region" description="Low complexity" evidence="1">
    <location>
        <begin position="189"/>
        <end position="200"/>
    </location>
</feature>
<feature type="compositionally biased region" description="Polar residues" evidence="1">
    <location>
        <begin position="379"/>
        <end position="396"/>
    </location>
</feature>
<evidence type="ECO:0000256" key="1">
    <source>
        <dbReference type="SAM" id="MobiDB-lite"/>
    </source>
</evidence>
<sequence length="508" mass="56291">MGRPFGIKEIQACLPNLNIRRVTSHYWETQDVSSAPNTTDDPSRLQLPTRAPVAIPHIKPLVTQTRSRSPFEVESLPSSPTPLTRTQRAIQPMGTHPSAEGLYSNLIFGSISTPMNAVQNPGEFSRSYLDATPYSTQSLPMVYTTPYHGRNKTSISVTSATRRSPEDQRQVGTTRFAIKDILQKLPASVSSRSSGAGRTVMYDPLKDTPVRTGDRNRPSDLFEDSRYHNIFRATVNDERPTKIDHHEVTLGQDANDLQQSEPDISRSSHNITGHEYHNSTSFNHDSILLKEAPTPQSLEQGSLLTSLQPPSARQVATKMQSNYDSDLRSWFTSGNKAERHEDFYQRILSYHTINEAFKPSTNPDRKNDPGVIGRPSAADAQQTGVSPSKASTQTSSFDKGVTRLLIPLMENLAGYVEGPLNRRHGHWAPFTPPPEWAIDKSLNGNSSFFDEDWGKPPERIGRDQRYRAFASYGRPGGGMRRKSSSLGGEGGATLMANNGWSPIGKTFS</sequence>
<keyword evidence="3" id="KW-1185">Reference proteome</keyword>
<dbReference type="Proteomes" id="UP000799439">
    <property type="component" value="Unassembled WGS sequence"/>
</dbReference>